<dbReference type="AlphaFoldDB" id="A0A178ILF4"/>
<gene>
    <name evidence="3" type="ORF">AW736_07290</name>
</gene>
<dbReference type="EMBL" id="LRRQ01000054">
    <property type="protein sequence ID" value="OAM90588.1"/>
    <property type="molecule type" value="Genomic_DNA"/>
</dbReference>
<feature type="region of interest" description="Disordered" evidence="1">
    <location>
        <begin position="225"/>
        <end position="258"/>
    </location>
</feature>
<protein>
    <recommendedName>
        <fullName evidence="2">SGNH hydrolase-type esterase domain-containing protein</fullName>
    </recommendedName>
</protein>
<reference evidence="3 4" key="1">
    <citation type="submission" date="2016-01" db="EMBL/GenBank/DDBJ databases">
        <title>High potential of lignocellulose degradation of a new Verrucomicrobia species.</title>
        <authorList>
            <person name="Wang Y."/>
            <person name="Shi Y."/>
            <person name="Qiu Z."/>
            <person name="Liu S."/>
            <person name="Yang H."/>
        </authorList>
    </citation>
    <scope>NUCLEOTIDE SEQUENCE [LARGE SCALE GENOMIC DNA]</scope>
    <source>
        <strain evidence="3 4">TSB47</strain>
    </source>
</reference>
<evidence type="ECO:0000313" key="4">
    <source>
        <dbReference type="Proteomes" id="UP000078486"/>
    </source>
</evidence>
<dbReference type="InterPro" id="IPR013830">
    <property type="entry name" value="SGNH_hydro"/>
</dbReference>
<dbReference type="PANTHER" id="PTHR30383">
    <property type="entry name" value="THIOESTERASE 1/PROTEASE 1/LYSOPHOSPHOLIPASE L1"/>
    <property type="match status" value="1"/>
</dbReference>
<dbReference type="STRING" id="1184151.AW736_07290"/>
<dbReference type="GO" id="GO:0004622">
    <property type="term" value="F:phosphatidylcholine lysophospholipase activity"/>
    <property type="evidence" value="ECO:0007669"/>
    <property type="project" value="TreeGrafter"/>
</dbReference>
<dbReference type="Proteomes" id="UP000078486">
    <property type="component" value="Unassembled WGS sequence"/>
</dbReference>
<keyword evidence="4" id="KW-1185">Reference proteome</keyword>
<accession>A0A178ILF4</accession>
<sequence>MINESSITININRACLALLVLFLAAGVPARASRLVDNLKAGRSQTVVAYGTSLTATGQWRADLAGWLNTLDPEGKAKAVVHNSGLSGQASQSGLNNLQGKVIKFKPDTVFIEFAINDAYSGPNYSPKHPDYGMTVEKSMANLSRMIETLKEALPGVEIIIQTMNPVWDSPHGSGVSAKSRPELDAYYEGYRQVAKEYGLLLIDHHPNWVRLREADPELFQTYIRDGTHPTPAGSTAITTPQLKESLAMPAASARGCCQ</sequence>
<dbReference type="SUPFAM" id="SSF52266">
    <property type="entry name" value="SGNH hydrolase"/>
    <property type="match status" value="1"/>
</dbReference>
<dbReference type="OrthoDB" id="9777593at2"/>
<feature type="domain" description="SGNH hydrolase-type esterase" evidence="2">
    <location>
        <begin position="48"/>
        <end position="234"/>
    </location>
</feature>
<dbReference type="PANTHER" id="PTHR30383:SF5">
    <property type="entry name" value="SGNH HYDROLASE-TYPE ESTERASE DOMAIN-CONTAINING PROTEIN"/>
    <property type="match status" value="1"/>
</dbReference>
<comment type="caution">
    <text evidence="3">The sequence shown here is derived from an EMBL/GenBank/DDBJ whole genome shotgun (WGS) entry which is preliminary data.</text>
</comment>
<evidence type="ECO:0000313" key="3">
    <source>
        <dbReference type="EMBL" id="OAM90588.1"/>
    </source>
</evidence>
<dbReference type="RefSeq" id="WP_068769518.1">
    <property type="nucleotide sequence ID" value="NZ_CP109796.1"/>
</dbReference>
<dbReference type="CDD" id="cd00229">
    <property type="entry name" value="SGNH_hydrolase"/>
    <property type="match status" value="1"/>
</dbReference>
<evidence type="ECO:0000256" key="1">
    <source>
        <dbReference type="SAM" id="MobiDB-lite"/>
    </source>
</evidence>
<dbReference type="InterPro" id="IPR051532">
    <property type="entry name" value="Ester_Hydrolysis_Enzymes"/>
</dbReference>
<dbReference type="Gene3D" id="3.40.50.1110">
    <property type="entry name" value="SGNH hydrolase"/>
    <property type="match status" value="1"/>
</dbReference>
<organism evidence="3 4">
    <name type="scientific">Termitidicoccus mucosus</name>
    <dbReference type="NCBI Taxonomy" id="1184151"/>
    <lineage>
        <taxon>Bacteria</taxon>
        <taxon>Pseudomonadati</taxon>
        <taxon>Verrucomicrobiota</taxon>
        <taxon>Opitutia</taxon>
        <taxon>Opitutales</taxon>
        <taxon>Opitutaceae</taxon>
        <taxon>Termitidicoccus</taxon>
    </lineage>
</organism>
<evidence type="ECO:0000259" key="2">
    <source>
        <dbReference type="Pfam" id="PF13472"/>
    </source>
</evidence>
<name>A0A178ILF4_9BACT</name>
<dbReference type="InterPro" id="IPR036514">
    <property type="entry name" value="SGNH_hydro_sf"/>
</dbReference>
<feature type="compositionally biased region" description="Polar residues" evidence="1">
    <location>
        <begin position="232"/>
        <end position="242"/>
    </location>
</feature>
<proteinExistence type="predicted"/>
<dbReference type="Pfam" id="PF13472">
    <property type="entry name" value="Lipase_GDSL_2"/>
    <property type="match status" value="1"/>
</dbReference>